<dbReference type="Pfam" id="PF01329">
    <property type="entry name" value="Pterin_4a"/>
    <property type="match status" value="1"/>
</dbReference>
<evidence type="ECO:0000256" key="3">
    <source>
        <dbReference type="ARBA" id="ARBA00013252"/>
    </source>
</evidence>
<protein>
    <recommendedName>
        <fullName evidence="3">4a-hydroxytetrahydrobiopterin dehydratase</fullName>
        <ecNumber evidence="3">4.2.1.96</ecNumber>
    </recommendedName>
</protein>
<organism evidence="5 6">
    <name type="scientific">Leptothoe kymatousa TAU-MAC 1615</name>
    <dbReference type="NCBI Taxonomy" id="2364775"/>
    <lineage>
        <taxon>Bacteria</taxon>
        <taxon>Bacillati</taxon>
        <taxon>Cyanobacteriota</taxon>
        <taxon>Cyanophyceae</taxon>
        <taxon>Nodosilineales</taxon>
        <taxon>Cymatolegaceae</taxon>
        <taxon>Leptothoe</taxon>
        <taxon>Leptothoe kymatousa</taxon>
    </lineage>
</organism>
<sequence>MLHALFLISSLHAGAEVLALPTQGDQGNVVDTKNKLTRLSDGEIQLRMQQLPGWTTDGKSLFHTRTFEDFVAAVEFVNSLVDPAETLAHHPDITINYNQVSLEVTTHDAGGLTELDFELATIVSQL</sequence>
<evidence type="ECO:0000256" key="4">
    <source>
        <dbReference type="ARBA" id="ARBA00023239"/>
    </source>
</evidence>
<keyword evidence="4 5" id="KW-0456">Lyase</keyword>
<dbReference type="InterPro" id="IPR036428">
    <property type="entry name" value="PCD_sf"/>
</dbReference>
<evidence type="ECO:0000256" key="2">
    <source>
        <dbReference type="ARBA" id="ARBA00006472"/>
    </source>
</evidence>
<dbReference type="PANTHER" id="PTHR12599">
    <property type="entry name" value="PTERIN-4-ALPHA-CARBINOLAMINE DEHYDRATASE"/>
    <property type="match status" value="1"/>
</dbReference>
<dbReference type="RefSeq" id="WP_215617010.1">
    <property type="nucleotide sequence ID" value="NZ_JADOER010000004.1"/>
</dbReference>
<evidence type="ECO:0000256" key="1">
    <source>
        <dbReference type="ARBA" id="ARBA00001554"/>
    </source>
</evidence>
<comment type="similarity">
    <text evidence="2">Belongs to the pterin-4-alpha-carbinolamine dehydratase family.</text>
</comment>
<proteinExistence type="inferred from homology"/>
<dbReference type="Proteomes" id="UP001196661">
    <property type="component" value="Unassembled WGS sequence"/>
</dbReference>
<dbReference type="CDD" id="cd00488">
    <property type="entry name" value="PCD_DCoH"/>
    <property type="match status" value="1"/>
</dbReference>
<dbReference type="EC" id="4.2.1.96" evidence="3"/>
<accession>A0ABS5XZS6</accession>
<dbReference type="InterPro" id="IPR001533">
    <property type="entry name" value="Pterin_deHydtase"/>
</dbReference>
<dbReference type="EMBL" id="JADOER010000004">
    <property type="protein sequence ID" value="MBT9311102.1"/>
    <property type="molecule type" value="Genomic_DNA"/>
</dbReference>
<dbReference type="Gene3D" id="3.30.1360.20">
    <property type="entry name" value="Transcriptional coactivator/pterin dehydratase"/>
    <property type="match status" value="1"/>
</dbReference>
<comment type="catalytic activity">
    <reaction evidence="1">
        <text>(4aS,6R)-4a-hydroxy-L-erythro-5,6,7,8-tetrahydrobiopterin = (6R)-L-erythro-6,7-dihydrobiopterin + H2O</text>
        <dbReference type="Rhea" id="RHEA:11920"/>
        <dbReference type="ChEBI" id="CHEBI:15377"/>
        <dbReference type="ChEBI" id="CHEBI:15642"/>
        <dbReference type="ChEBI" id="CHEBI:43120"/>
        <dbReference type="EC" id="4.2.1.96"/>
    </reaction>
</comment>
<dbReference type="NCBIfam" id="NF002017">
    <property type="entry name" value="PRK00823.1-2"/>
    <property type="match status" value="1"/>
</dbReference>
<dbReference type="GO" id="GO:0008124">
    <property type="term" value="F:4-alpha-hydroxytetrahydrobiopterin dehydratase activity"/>
    <property type="evidence" value="ECO:0007669"/>
    <property type="project" value="UniProtKB-EC"/>
</dbReference>
<evidence type="ECO:0000313" key="6">
    <source>
        <dbReference type="Proteomes" id="UP001196661"/>
    </source>
</evidence>
<name>A0ABS5XZS6_9CYAN</name>
<gene>
    <name evidence="5" type="ORF">IXB28_02695</name>
</gene>
<comment type="caution">
    <text evidence="5">The sequence shown here is derived from an EMBL/GenBank/DDBJ whole genome shotgun (WGS) entry which is preliminary data.</text>
</comment>
<dbReference type="PANTHER" id="PTHR12599:SF0">
    <property type="entry name" value="PTERIN-4-ALPHA-CARBINOLAMINE DEHYDRATASE"/>
    <property type="match status" value="1"/>
</dbReference>
<evidence type="ECO:0000313" key="5">
    <source>
        <dbReference type="EMBL" id="MBT9311102.1"/>
    </source>
</evidence>
<dbReference type="SUPFAM" id="SSF55248">
    <property type="entry name" value="PCD-like"/>
    <property type="match status" value="1"/>
</dbReference>
<reference evidence="5 6" key="1">
    <citation type="journal article" date="2021" name="Mar. Drugs">
        <title>Genome Reduction and Secondary Metabolism of the Marine Sponge-Associated Cyanobacterium Leptothoe.</title>
        <authorList>
            <person name="Konstantinou D."/>
            <person name="Popin R.V."/>
            <person name="Fewer D.P."/>
            <person name="Sivonen K."/>
            <person name="Gkelis S."/>
        </authorList>
    </citation>
    <scope>NUCLEOTIDE SEQUENCE [LARGE SCALE GENOMIC DNA]</scope>
    <source>
        <strain evidence="5 6">TAU-MAC 1615</strain>
    </source>
</reference>
<keyword evidence="6" id="KW-1185">Reference proteome</keyword>